<protein>
    <submittedName>
        <fullName evidence="1">Uncharacterized protein</fullName>
    </submittedName>
</protein>
<dbReference type="Proteomes" id="UP001153709">
    <property type="component" value="Chromosome 5"/>
</dbReference>
<reference evidence="1" key="1">
    <citation type="submission" date="2022-01" db="EMBL/GenBank/DDBJ databases">
        <authorList>
            <person name="King R."/>
        </authorList>
    </citation>
    <scope>NUCLEOTIDE SEQUENCE</scope>
</reference>
<dbReference type="OrthoDB" id="10254663at2759"/>
<name>A0A9N9SZ53_DIABA</name>
<accession>A0A9N9SZ53</accession>
<organism evidence="1 2">
    <name type="scientific">Diabrotica balteata</name>
    <name type="common">Banded cucumber beetle</name>
    <dbReference type="NCBI Taxonomy" id="107213"/>
    <lineage>
        <taxon>Eukaryota</taxon>
        <taxon>Metazoa</taxon>
        <taxon>Ecdysozoa</taxon>
        <taxon>Arthropoda</taxon>
        <taxon>Hexapoda</taxon>
        <taxon>Insecta</taxon>
        <taxon>Pterygota</taxon>
        <taxon>Neoptera</taxon>
        <taxon>Endopterygota</taxon>
        <taxon>Coleoptera</taxon>
        <taxon>Polyphaga</taxon>
        <taxon>Cucujiformia</taxon>
        <taxon>Chrysomeloidea</taxon>
        <taxon>Chrysomelidae</taxon>
        <taxon>Galerucinae</taxon>
        <taxon>Diabroticina</taxon>
        <taxon>Diabroticites</taxon>
        <taxon>Diabrotica</taxon>
    </lineage>
</organism>
<dbReference type="AlphaFoldDB" id="A0A9N9SZ53"/>
<evidence type="ECO:0000313" key="1">
    <source>
        <dbReference type="EMBL" id="CAG9835401.1"/>
    </source>
</evidence>
<evidence type="ECO:0000313" key="2">
    <source>
        <dbReference type="Proteomes" id="UP001153709"/>
    </source>
</evidence>
<sequence length="105" mass="12225">MRQALTLAERNTLLEDEMKNIDQIALTVEVQCNDTVKTNIEKVLRLQDRMNESVVTVQTLEREVTKLKVGKTELISELEAVKFDKKNLQMLLEMKTDDKNDFWIA</sequence>
<dbReference type="EMBL" id="OU898280">
    <property type="protein sequence ID" value="CAG9835401.1"/>
    <property type="molecule type" value="Genomic_DNA"/>
</dbReference>
<gene>
    <name evidence="1" type="ORF">DIABBA_LOCUS8594</name>
</gene>
<keyword evidence="2" id="KW-1185">Reference proteome</keyword>
<proteinExistence type="predicted"/>